<comment type="subcellular location">
    <subcellularLocation>
        <location evidence="6">Cell outer membrane</location>
        <topology evidence="6">Lipid-anchor</topology>
    </subcellularLocation>
</comment>
<keyword evidence="7" id="KW-0802">TPR repeat</keyword>
<dbReference type="PROSITE" id="PS51257">
    <property type="entry name" value="PROKAR_LIPOPROTEIN"/>
    <property type="match status" value="1"/>
</dbReference>
<dbReference type="CDD" id="cd15830">
    <property type="entry name" value="BamD"/>
    <property type="match status" value="1"/>
</dbReference>
<evidence type="ECO:0000256" key="8">
    <source>
        <dbReference type="SAM" id="SignalP"/>
    </source>
</evidence>
<feature type="domain" description="Outer membrane lipoprotein BamD-like" evidence="9">
    <location>
        <begin position="33"/>
        <end position="237"/>
    </location>
</feature>
<dbReference type="SUPFAM" id="SSF48452">
    <property type="entry name" value="TPR-like"/>
    <property type="match status" value="1"/>
</dbReference>
<gene>
    <name evidence="6" type="primary">bamD</name>
    <name evidence="10" type="ORF">NX782_04335</name>
</gene>
<dbReference type="PANTHER" id="PTHR37423">
    <property type="entry name" value="SOLUBLE LYTIC MUREIN TRANSGLYCOSYLASE-RELATED"/>
    <property type="match status" value="1"/>
</dbReference>
<evidence type="ECO:0000256" key="1">
    <source>
        <dbReference type="ARBA" id="ARBA00022729"/>
    </source>
</evidence>
<dbReference type="InterPro" id="IPR017689">
    <property type="entry name" value="BamD"/>
</dbReference>
<feature type="chain" id="PRO_5046074496" description="Outer membrane protein assembly factor BamD" evidence="8">
    <location>
        <begin position="22"/>
        <end position="279"/>
    </location>
</feature>
<keyword evidence="2 6" id="KW-0472">Membrane</keyword>
<evidence type="ECO:0000259" key="9">
    <source>
        <dbReference type="Pfam" id="PF13525"/>
    </source>
</evidence>
<dbReference type="InterPro" id="IPR019734">
    <property type="entry name" value="TPR_rpt"/>
</dbReference>
<feature type="signal peptide" evidence="8">
    <location>
        <begin position="1"/>
        <end position="21"/>
    </location>
</feature>
<evidence type="ECO:0000256" key="7">
    <source>
        <dbReference type="PROSITE-ProRule" id="PRU00339"/>
    </source>
</evidence>
<keyword evidence="11" id="KW-1185">Reference proteome</keyword>
<evidence type="ECO:0000256" key="2">
    <source>
        <dbReference type="ARBA" id="ARBA00023136"/>
    </source>
</evidence>
<dbReference type="HAMAP" id="MF_00922">
    <property type="entry name" value="OM_assembly_BamD"/>
    <property type="match status" value="1"/>
</dbReference>
<keyword evidence="1 6" id="KW-0732">Signal</keyword>
<comment type="similarity">
    <text evidence="6">Belongs to the BamD family.</text>
</comment>
<keyword evidence="5 6" id="KW-0449">Lipoprotein</keyword>
<dbReference type="Proteomes" id="UP001205560">
    <property type="component" value="Unassembled WGS sequence"/>
</dbReference>
<evidence type="ECO:0000256" key="3">
    <source>
        <dbReference type="ARBA" id="ARBA00023139"/>
    </source>
</evidence>
<dbReference type="NCBIfam" id="TIGR03302">
    <property type="entry name" value="OM_YfiO"/>
    <property type="match status" value="1"/>
</dbReference>
<organism evidence="10 11">
    <name type="scientific">Massilia norwichensis</name>
    <dbReference type="NCBI Taxonomy" id="1442366"/>
    <lineage>
        <taxon>Bacteria</taxon>
        <taxon>Pseudomonadati</taxon>
        <taxon>Pseudomonadota</taxon>
        <taxon>Betaproteobacteria</taxon>
        <taxon>Burkholderiales</taxon>
        <taxon>Oxalobacteraceae</taxon>
        <taxon>Telluria group</taxon>
        <taxon>Massilia</taxon>
    </lineage>
</organism>
<dbReference type="EMBL" id="JANUGX010000003">
    <property type="protein sequence ID" value="MCS0588427.1"/>
    <property type="molecule type" value="Genomic_DNA"/>
</dbReference>
<dbReference type="Pfam" id="PF13525">
    <property type="entry name" value="YfiO"/>
    <property type="match status" value="1"/>
</dbReference>
<dbReference type="Gene3D" id="1.25.40.10">
    <property type="entry name" value="Tetratricopeptide repeat domain"/>
    <property type="match status" value="1"/>
</dbReference>
<reference evidence="10 11" key="1">
    <citation type="submission" date="2022-08" db="EMBL/GenBank/DDBJ databases">
        <title>Reclassification of Massilia species as members of the genera Telluria, Duganella, Pseudoduganella, Mokoshia gen. nov. and Zemynaea gen. nov. using orthogonal and non-orthogonal genome-based approaches.</title>
        <authorList>
            <person name="Bowman J.P."/>
        </authorList>
    </citation>
    <scope>NUCLEOTIDE SEQUENCE [LARGE SCALE GENOMIC DNA]</scope>
    <source>
        <strain evidence="10 11">LMG 28164</strain>
    </source>
</reference>
<dbReference type="PROSITE" id="PS50005">
    <property type="entry name" value="TPR"/>
    <property type="match status" value="1"/>
</dbReference>
<evidence type="ECO:0000256" key="4">
    <source>
        <dbReference type="ARBA" id="ARBA00023237"/>
    </source>
</evidence>
<evidence type="ECO:0000313" key="10">
    <source>
        <dbReference type="EMBL" id="MCS0588427.1"/>
    </source>
</evidence>
<keyword evidence="3 6" id="KW-0564">Palmitate</keyword>
<comment type="caution">
    <text evidence="10">The sequence shown here is derived from an EMBL/GenBank/DDBJ whole genome shotgun (WGS) entry which is preliminary data.</text>
</comment>
<name>A0ABT2A2L0_9BURK</name>
<dbReference type="InterPro" id="IPR039565">
    <property type="entry name" value="BamD-like"/>
</dbReference>
<proteinExistence type="inferred from homology"/>
<protein>
    <recommendedName>
        <fullName evidence="6">Outer membrane protein assembly factor BamD</fullName>
    </recommendedName>
</protein>
<sequence>MQKKLSVLVVTCALLSLSACGLFPKASDDSKNVSASKLYAEAREEMDGAHYEAAIKLFQKLETNYPFGTYATQAQMEIAYAHYKAQDQAEALAAVERFIKLHPNHPQVDYMYYLRGLINFNDQIGFMSFIYSQDPTERDPKATREAFAAFKELVDKFPNSKYAPDSIQRMNYLINAMASYEVHVANYYYRRGAYLASLNRAQEAVTNFPTSPAREEALFIMIRAYDKLGMFDLRDDTQRVFQANYPNSHFLGGKGDGDAPWWKFWAKSGPRPAPKDAVQ</sequence>
<comment type="function">
    <text evidence="6">Part of the outer membrane protein assembly complex, which is involved in assembly and insertion of beta-barrel proteins into the outer membrane.</text>
</comment>
<evidence type="ECO:0000313" key="11">
    <source>
        <dbReference type="Proteomes" id="UP001205560"/>
    </source>
</evidence>
<feature type="repeat" description="TPR" evidence="7">
    <location>
        <begin position="72"/>
        <end position="105"/>
    </location>
</feature>
<dbReference type="RefSeq" id="WP_258844189.1">
    <property type="nucleotide sequence ID" value="NZ_JANUGX010000003.1"/>
</dbReference>
<evidence type="ECO:0000256" key="6">
    <source>
        <dbReference type="HAMAP-Rule" id="MF_00922"/>
    </source>
</evidence>
<dbReference type="PANTHER" id="PTHR37423:SF1">
    <property type="entry name" value="OUTER MEMBRANE PROTEIN ASSEMBLY FACTOR BAMD"/>
    <property type="match status" value="1"/>
</dbReference>
<keyword evidence="4 6" id="KW-0998">Cell outer membrane</keyword>
<comment type="subunit">
    <text evidence="6">Part of the Bam complex.</text>
</comment>
<evidence type="ECO:0000256" key="5">
    <source>
        <dbReference type="ARBA" id="ARBA00023288"/>
    </source>
</evidence>
<accession>A0ABT2A2L0</accession>
<dbReference type="InterPro" id="IPR011990">
    <property type="entry name" value="TPR-like_helical_dom_sf"/>
</dbReference>